<sequence length="36" mass="3787">MLADRERVLSPGHPDLAVTRASLALWRDAAASGEPG</sequence>
<evidence type="ECO:0000313" key="2">
    <source>
        <dbReference type="Proteomes" id="UP001183643"/>
    </source>
</evidence>
<evidence type="ECO:0000313" key="1">
    <source>
        <dbReference type="EMBL" id="MDR7276736.1"/>
    </source>
</evidence>
<comment type="caution">
    <text evidence="1">The sequence shown here is derived from an EMBL/GenBank/DDBJ whole genome shotgun (WGS) entry which is preliminary data.</text>
</comment>
<proteinExistence type="predicted"/>
<dbReference type="AlphaFoldDB" id="A0AAE3YQF6"/>
<name>A0AAE3YQF6_9ACTN</name>
<gene>
    <name evidence="1" type="ORF">J2S41_003514</name>
</gene>
<keyword evidence="2" id="KW-1185">Reference proteome</keyword>
<organism evidence="1 2">
    <name type="scientific">Catenuloplanes atrovinosus</name>
    <dbReference type="NCBI Taxonomy" id="137266"/>
    <lineage>
        <taxon>Bacteria</taxon>
        <taxon>Bacillati</taxon>
        <taxon>Actinomycetota</taxon>
        <taxon>Actinomycetes</taxon>
        <taxon>Micromonosporales</taxon>
        <taxon>Micromonosporaceae</taxon>
        <taxon>Catenuloplanes</taxon>
    </lineage>
</organism>
<protein>
    <submittedName>
        <fullName evidence="1">Uncharacterized protein</fullName>
    </submittedName>
</protein>
<accession>A0AAE3YQF6</accession>
<reference evidence="1" key="1">
    <citation type="submission" date="2023-07" db="EMBL/GenBank/DDBJ databases">
        <title>Sequencing the genomes of 1000 actinobacteria strains.</title>
        <authorList>
            <person name="Klenk H.-P."/>
        </authorList>
    </citation>
    <scope>NUCLEOTIDE SEQUENCE</scope>
    <source>
        <strain evidence="1">DSM 44707</strain>
    </source>
</reference>
<dbReference type="EMBL" id="JAVDYB010000001">
    <property type="protein sequence ID" value="MDR7276736.1"/>
    <property type="molecule type" value="Genomic_DNA"/>
</dbReference>
<dbReference type="Proteomes" id="UP001183643">
    <property type="component" value="Unassembled WGS sequence"/>
</dbReference>